<dbReference type="InterPro" id="IPR029063">
    <property type="entry name" value="SAM-dependent_MTases_sf"/>
</dbReference>
<dbReference type="Pfam" id="PF00891">
    <property type="entry name" value="Methyltransf_2"/>
    <property type="match status" value="1"/>
</dbReference>
<dbReference type="Proteomes" id="UP001056384">
    <property type="component" value="Chromosome 2"/>
</dbReference>
<accession>A0A9Q9AN59</accession>
<dbReference type="Gene3D" id="3.40.50.150">
    <property type="entry name" value="Vaccinia Virus protein VP39"/>
    <property type="match status" value="1"/>
</dbReference>
<proteinExistence type="predicted"/>
<organism evidence="5 6">
    <name type="scientific">Septoria linicola</name>
    <dbReference type="NCBI Taxonomy" id="215465"/>
    <lineage>
        <taxon>Eukaryota</taxon>
        <taxon>Fungi</taxon>
        <taxon>Dikarya</taxon>
        <taxon>Ascomycota</taxon>
        <taxon>Pezizomycotina</taxon>
        <taxon>Dothideomycetes</taxon>
        <taxon>Dothideomycetidae</taxon>
        <taxon>Mycosphaerellales</taxon>
        <taxon>Mycosphaerellaceae</taxon>
        <taxon>Septoria</taxon>
    </lineage>
</organism>
<gene>
    <name evidence="5" type="ORF">Slin15195_G023450</name>
</gene>
<evidence type="ECO:0000256" key="3">
    <source>
        <dbReference type="ARBA" id="ARBA00022691"/>
    </source>
</evidence>
<dbReference type="PANTHER" id="PTHR43712:SF5">
    <property type="entry name" value="O-METHYLTRANSFERASE ASQN-RELATED"/>
    <property type="match status" value="1"/>
</dbReference>
<evidence type="ECO:0000259" key="4">
    <source>
        <dbReference type="Pfam" id="PF00891"/>
    </source>
</evidence>
<dbReference type="SUPFAM" id="SSF53335">
    <property type="entry name" value="S-adenosyl-L-methionine-dependent methyltransferases"/>
    <property type="match status" value="1"/>
</dbReference>
<keyword evidence="1" id="KW-0489">Methyltransferase</keyword>
<name>A0A9Q9AN59_9PEZI</name>
<dbReference type="EMBL" id="CP099419">
    <property type="protein sequence ID" value="USW49026.1"/>
    <property type="molecule type" value="Genomic_DNA"/>
</dbReference>
<sequence>MLAPRLIGRALEQWPDADDPSYTAFMLANSMLAGRPVEEKSTFYKILAENPEKARRFAACMNFLRSEDVYSVDHAISGYDWGALPHGSTVVDLGGSYGDVSIALAKHFSKLSFIVQDLLETIDAALELPGELSDRIHFAVHNFLDHQPVRGAQVYLLRWVLHNWSDADAVKIHQALMPALSDGCTILIQDAKMPRLGSLPNAVERETRWLDMMMLALLNAGDREEAQWRSLIAKADSRSKWQGVTAMEGSALNFIEMVWEP</sequence>
<dbReference type="PROSITE" id="PS51683">
    <property type="entry name" value="SAM_OMT_II"/>
    <property type="match status" value="1"/>
</dbReference>
<dbReference type="InterPro" id="IPR001077">
    <property type="entry name" value="COMT_C"/>
</dbReference>
<evidence type="ECO:0000256" key="2">
    <source>
        <dbReference type="ARBA" id="ARBA00022679"/>
    </source>
</evidence>
<dbReference type="GO" id="GO:0032259">
    <property type="term" value="P:methylation"/>
    <property type="evidence" value="ECO:0007669"/>
    <property type="project" value="UniProtKB-KW"/>
</dbReference>
<dbReference type="InterPro" id="IPR016461">
    <property type="entry name" value="COMT-like"/>
</dbReference>
<evidence type="ECO:0000313" key="5">
    <source>
        <dbReference type="EMBL" id="USW49026.1"/>
    </source>
</evidence>
<feature type="domain" description="O-methyltransferase C-terminal" evidence="4">
    <location>
        <begin position="46"/>
        <end position="235"/>
    </location>
</feature>
<evidence type="ECO:0000313" key="6">
    <source>
        <dbReference type="Proteomes" id="UP001056384"/>
    </source>
</evidence>
<dbReference type="PANTHER" id="PTHR43712">
    <property type="entry name" value="PUTATIVE (AFU_ORTHOLOGUE AFUA_4G14580)-RELATED"/>
    <property type="match status" value="1"/>
</dbReference>
<protein>
    <submittedName>
        <fullName evidence="5">O-methyltransferase domain, S-adenosyl-L-methionine-dependent methyltransferase</fullName>
    </submittedName>
</protein>
<keyword evidence="6" id="KW-1185">Reference proteome</keyword>
<keyword evidence="2" id="KW-0808">Transferase</keyword>
<dbReference type="AlphaFoldDB" id="A0A9Q9AN59"/>
<dbReference type="GO" id="GO:0008171">
    <property type="term" value="F:O-methyltransferase activity"/>
    <property type="evidence" value="ECO:0007669"/>
    <property type="project" value="InterPro"/>
</dbReference>
<evidence type="ECO:0000256" key="1">
    <source>
        <dbReference type="ARBA" id="ARBA00022603"/>
    </source>
</evidence>
<keyword evidence="3" id="KW-0949">S-adenosyl-L-methionine</keyword>
<reference evidence="5" key="1">
    <citation type="submission" date="2022-06" db="EMBL/GenBank/DDBJ databases">
        <title>Complete genome sequences of two strains of the flax pathogen Septoria linicola.</title>
        <authorList>
            <person name="Lapalu N."/>
            <person name="Simon A."/>
            <person name="Demenou B."/>
            <person name="Paumier D."/>
            <person name="Guillot M.-P."/>
            <person name="Gout L."/>
            <person name="Valade R."/>
        </authorList>
    </citation>
    <scope>NUCLEOTIDE SEQUENCE</scope>
    <source>
        <strain evidence="5">SE15195</strain>
    </source>
</reference>